<reference evidence="2" key="1">
    <citation type="submission" date="2021-03" db="EMBL/GenBank/DDBJ databases">
        <authorList>
            <person name="Wang G."/>
        </authorList>
    </citation>
    <scope>NUCLEOTIDE SEQUENCE</scope>
    <source>
        <strain evidence="2">KCTC 12899</strain>
    </source>
</reference>
<evidence type="ECO:0000313" key="3">
    <source>
        <dbReference type="Proteomes" id="UP000664417"/>
    </source>
</evidence>
<protein>
    <submittedName>
        <fullName evidence="2">Uncharacterized protein</fullName>
    </submittedName>
</protein>
<comment type="caution">
    <text evidence="2">The sequence shown here is derived from an EMBL/GenBank/DDBJ whole genome shotgun (WGS) entry which is preliminary data.</text>
</comment>
<dbReference type="EMBL" id="JAFREP010000009">
    <property type="protein sequence ID" value="MBO1319258.1"/>
    <property type="molecule type" value="Genomic_DNA"/>
</dbReference>
<feature type="region of interest" description="Disordered" evidence="1">
    <location>
        <begin position="308"/>
        <end position="364"/>
    </location>
</feature>
<evidence type="ECO:0000256" key="1">
    <source>
        <dbReference type="SAM" id="MobiDB-lite"/>
    </source>
</evidence>
<dbReference type="AlphaFoldDB" id="A0A8J7U4B7"/>
<accession>A0A8J7U4B7</accession>
<gene>
    <name evidence="2" type="ORF">J3U88_12370</name>
</gene>
<feature type="compositionally biased region" description="Acidic residues" evidence="1">
    <location>
        <begin position="337"/>
        <end position="359"/>
    </location>
</feature>
<dbReference type="Proteomes" id="UP000664417">
    <property type="component" value="Unassembled WGS sequence"/>
</dbReference>
<feature type="compositionally biased region" description="Acidic residues" evidence="1">
    <location>
        <begin position="308"/>
        <end position="328"/>
    </location>
</feature>
<proteinExistence type="predicted"/>
<sequence length="475" mass="54081">MQQQRIAAFKENLCLEHLEEASFLFDQRIALTWDLEFTWPEQAAQEEKFATHLDALCSIGQAAWDVMRESAAPTDSGELYTAVVFFCRKDSAKDVAELIPVVDYEEPTVTEALHSALMQHCPNAWVEDLAAWAQETEAFQPIFYEIAARRGWRKYYDARPLRDRGQWPAYARCTLRTNAQAAAPELLDAYTWSKDFDTRFYAALTMMRAAHQPFLRGVMENTAPDDAGLLTLALMGSAQTAGFLLNLPRAKEPSRAFITALALLGDPIACPWLIAQLEEDNEWAPDAALALNTILGGFFTETVWIEEEEDEDELIEEDDEDDEDDDFEPSERLITPLEDDDDDDEEEEEEEEDDPDEDPNQAPQGEEIERLSQDPAIWRQHLEQLKPENNVRYRYGSPATLQSVVGSLFEARTPNFMRDLILHECLTRYNLEIPITVLTPINHQIAVGRKLLAQLEEQGNQLPPGSWTYLGNPYT</sequence>
<evidence type="ECO:0000313" key="2">
    <source>
        <dbReference type="EMBL" id="MBO1319258.1"/>
    </source>
</evidence>
<organism evidence="2 3">
    <name type="scientific">Acanthopleuribacter pedis</name>
    <dbReference type="NCBI Taxonomy" id="442870"/>
    <lineage>
        <taxon>Bacteria</taxon>
        <taxon>Pseudomonadati</taxon>
        <taxon>Acidobacteriota</taxon>
        <taxon>Holophagae</taxon>
        <taxon>Acanthopleuribacterales</taxon>
        <taxon>Acanthopleuribacteraceae</taxon>
        <taxon>Acanthopleuribacter</taxon>
    </lineage>
</organism>
<dbReference type="RefSeq" id="WP_207859079.1">
    <property type="nucleotide sequence ID" value="NZ_JAFREP010000009.1"/>
</dbReference>
<name>A0A8J7U4B7_9BACT</name>
<keyword evidence="3" id="KW-1185">Reference proteome</keyword>